<keyword evidence="1" id="KW-1185">Reference proteome</keyword>
<dbReference type="InterPro" id="IPR002347">
    <property type="entry name" value="SDR_fam"/>
</dbReference>
<dbReference type="GO" id="GO:0008202">
    <property type="term" value="P:steroid metabolic process"/>
    <property type="evidence" value="ECO:0007669"/>
    <property type="project" value="TreeGrafter"/>
</dbReference>
<name>A0A914QQF8_9BILA</name>
<accession>A0A914QQF8</accession>
<reference evidence="2" key="1">
    <citation type="submission" date="2022-11" db="UniProtKB">
        <authorList>
            <consortium name="WormBaseParasite"/>
        </authorList>
    </citation>
    <scope>IDENTIFICATION</scope>
</reference>
<sequence>MFWVYLILLFPVYYGLRYLWELIPVGNIRKRAVFISGCDTGFGRLLALKCTEKGIPVFAGCYTKQGEENLQSEAKGSPGRLVTFPLDITKDKSVEDAAEYVKKNLQSDEMLWAVVNNAGVFSCYGPDA</sequence>
<dbReference type="Gene3D" id="3.40.50.720">
    <property type="entry name" value="NAD(P)-binding Rossmann-like Domain"/>
    <property type="match status" value="1"/>
</dbReference>
<dbReference type="InterPro" id="IPR036291">
    <property type="entry name" value="NAD(P)-bd_dom_sf"/>
</dbReference>
<dbReference type="WBParaSite" id="PDA_v2.g6111.t1">
    <property type="protein sequence ID" value="PDA_v2.g6111.t1"/>
    <property type="gene ID" value="PDA_v2.g6111"/>
</dbReference>
<dbReference type="Pfam" id="PF00106">
    <property type="entry name" value="adh_short"/>
    <property type="match status" value="1"/>
</dbReference>
<organism evidence="1 2">
    <name type="scientific">Panagrolaimus davidi</name>
    <dbReference type="NCBI Taxonomy" id="227884"/>
    <lineage>
        <taxon>Eukaryota</taxon>
        <taxon>Metazoa</taxon>
        <taxon>Ecdysozoa</taxon>
        <taxon>Nematoda</taxon>
        <taxon>Chromadorea</taxon>
        <taxon>Rhabditida</taxon>
        <taxon>Tylenchina</taxon>
        <taxon>Panagrolaimomorpha</taxon>
        <taxon>Panagrolaimoidea</taxon>
        <taxon>Panagrolaimidae</taxon>
        <taxon>Panagrolaimus</taxon>
    </lineage>
</organism>
<dbReference type="PANTHER" id="PTHR43313:SF34">
    <property type="entry name" value="RETINOL DEHYDROGENASE 7"/>
    <property type="match status" value="1"/>
</dbReference>
<dbReference type="AlphaFoldDB" id="A0A914QQF8"/>
<dbReference type="SUPFAM" id="SSF51735">
    <property type="entry name" value="NAD(P)-binding Rossmann-fold domains"/>
    <property type="match status" value="1"/>
</dbReference>
<dbReference type="GO" id="GO:0016491">
    <property type="term" value="F:oxidoreductase activity"/>
    <property type="evidence" value="ECO:0007669"/>
    <property type="project" value="TreeGrafter"/>
</dbReference>
<protein>
    <submittedName>
        <fullName evidence="2">Uncharacterized protein</fullName>
    </submittedName>
</protein>
<evidence type="ECO:0000313" key="1">
    <source>
        <dbReference type="Proteomes" id="UP000887578"/>
    </source>
</evidence>
<evidence type="ECO:0000313" key="2">
    <source>
        <dbReference type="WBParaSite" id="PDA_v2.g6111.t1"/>
    </source>
</evidence>
<proteinExistence type="predicted"/>
<dbReference type="Proteomes" id="UP000887578">
    <property type="component" value="Unplaced"/>
</dbReference>
<dbReference type="PANTHER" id="PTHR43313">
    <property type="entry name" value="SHORT-CHAIN DEHYDROGENASE/REDUCTASE FAMILY 9C"/>
    <property type="match status" value="1"/>
</dbReference>